<gene>
    <name evidence="1" type="ORF">ACFQQG_13230</name>
</gene>
<dbReference type="RefSeq" id="WP_382185904.1">
    <property type="nucleotide sequence ID" value="NZ_JBHSZI010000001.1"/>
</dbReference>
<protein>
    <submittedName>
        <fullName evidence="1">Uncharacterized protein</fullName>
    </submittedName>
</protein>
<sequence>MSETVPDTAYINHAWSDAAWNPIITALYRNQMAAIHFGEYPVSFDSEEWGEIKEKNTPKNSINRLCEYNREGRIIAASYTGHPGLSGGRYVGTVGPAGTGNEAQNPEMLLLVCRFGTDVDPDDAIVDTLPLPIGATQSQIEPRLDELTDEASDYVRSVVEHGGAPEEQSDQYKILKGFQLNEMDVGWVWNQDFPGLWAANNRGTIMGWNKGNQHLYSAYYSVVSDENIDRVDDVYDILEKDRSSVWALSEGQLEALCGEYLRRKNDNYVELISAGGALSDADIFGGLRTPPVRFSLKLPLKRTLIRSKISCNAS</sequence>
<dbReference type="Proteomes" id="UP001596445">
    <property type="component" value="Unassembled WGS sequence"/>
</dbReference>
<accession>A0ABD5W898</accession>
<evidence type="ECO:0000313" key="1">
    <source>
        <dbReference type="EMBL" id="MFC7058957.1"/>
    </source>
</evidence>
<reference evidence="1 2" key="1">
    <citation type="journal article" date="2019" name="Int. J. Syst. Evol. Microbiol.">
        <title>The Global Catalogue of Microorganisms (GCM) 10K type strain sequencing project: providing services to taxonomists for standard genome sequencing and annotation.</title>
        <authorList>
            <consortium name="The Broad Institute Genomics Platform"/>
            <consortium name="The Broad Institute Genome Sequencing Center for Infectious Disease"/>
            <person name="Wu L."/>
            <person name="Ma J."/>
        </authorList>
    </citation>
    <scope>NUCLEOTIDE SEQUENCE [LARGE SCALE GENOMIC DNA]</scope>
    <source>
        <strain evidence="1 2">JCM 30072</strain>
    </source>
</reference>
<dbReference type="AlphaFoldDB" id="A0ABD5W898"/>
<evidence type="ECO:0000313" key="2">
    <source>
        <dbReference type="Proteomes" id="UP001596445"/>
    </source>
</evidence>
<name>A0ABD5W898_9EURY</name>
<comment type="caution">
    <text evidence="1">The sequence shown here is derived from an EMBL/GenBank/DDBJ whole genome shotgun (WGS) entry which is preliminary data.</text>
</comment>
<organism evidence="1 2">
    <name type="scientific">Halovenus salina</name>
    <dbReference type="NCBI Taxonomy" id="1510225"/>
    <lineage>
        <taxon>Archaea</taxon>
        <taxon>Methanobacteriati</taxon>
        <taxon>Methanobacteriota</taxon>
        <taxon>Stenosarchaea group</taxon>
        <taxon>Halobacteria</taxon>
        <taxon>Halobacteriales</taxon>
        <taxon>Haloarculaceae</taxon>
        <taxon>Halovenus</taxon>
    </lineage>
</organism>
<dbReference type="EMBL" id="JBHSZI010000001">
    <property type="protein sequence ID" value="MFC7058957.1"/>
    <property type="molecule type" value="Genomic_DNA"/>
</dbReference>
<keyword evidence="2" id="KW-1185">Reference proteome</keyword>
<proteinExistence type="predicted"/>